<dbReference type="OrthoDB" id="9978460at2759"/>
<gene>
    <name evidence="2" type="ORF">HOLleu_37018</name>
</gene>
<accession>A0A9Q0YL28</accession>
<dbReference type="Proteomes" id="UP001152320">
    <property type="component" value="Chromosome 19"/>
</dbReference>
<dbReference type="EMBL" id="JAIZAY010000019">
    <property type="protein sequence ID" value="KAJ8024309.1"/>
    <property type="molecule type" value="Genomic_DNA"/>
</dbReference>
<dbReference type="Gene3D" id="3.10.110.10">
    <property type="entry name" value="Ubiquitin Conjugating Enzyme"/>
    <property type="match status" value="1"/>
</dbReference>
<dbReference type="SMART" id="SM00212">
    <property type="entry name" value="UBCc"/>
    <property type="match status" value="1"/>
</dbReference>
<dbReference type="Pfam" id="PF00179">
    <property type="entry name" value="UQ_con"/>
    <property type="match status" value="1"/>
</dbReference>
<reference evidence="2" key="1">
    <citation type="submission" date="2021-10" db="EMBL/GenBank/DDBJ databases">
        <title>Tropical sea cucumber genome reveals ecological adaptation and Cuvierian tubules defense mechanism.</title>
        <authorList>
            <person name="Chen T."/>
        </authorList>
    </citation>
    <scope>NUCLEOTIDE SEQUENCE</scope>
    <source>
        <strain evidence="2">Nanhai2018</strain>
        <tissue evidence="2">Muscle</tissue>
    </source>
</reference>
<organism evidence="2 3">
    <name type="scientific">Holothuria leucospilota</name>
    <name type="common">Black long sea cucumber</name>
    <name type="synonym">Mertensiothuria leucospilota</name>
    <dbReference type="NCBI Taxonomy" id="206669"/>
    <lineage>
        <taxon>Eukaryota</taxon>
        <taxon>Metazoa</taxon>
        <taxon>Echinodermata</taxon>
        <taxon>Eleutherozoa</taxon>
        <taxon>Echinozoa</taxon>
        <taxon>Holothuroidea</taxon>
        <taxon>Aspidochirotacea</taxon>
        <taxon>Aspidochirotida</taxon>
        <taxon>Holothuriidae</taxon>
        <taxon>Holothuria</taxon>
    </lineage>
</organism>
<evidence type="ECO:0000313" key="2">
    <source>
        <dbReference type="EMBL" id="KAJ8024309.1"/>
    </source>
</evidence>
<name>A0A9Q0YL28_HOLLE</name>
<dbReference type="SUPFAM" id="SSF54495">
    <property type="entry name" value="UBC-like"/>
    <property type="match status" value="1"/>
</dbReference>
<evidence type="ECO:0000313" key="3">
    <source>
        <dbReference type="Proteomes" id="UP001152320"/>
    </source>
</evidence>
<dbReference type="AlphaFoldDB" id="A0A9Q0YL28"/>
<dbReference type="InterPro" id="IPR016135">
    <property type="entry name" value="UBQ-conjugating_enzyme/RWD"/>
</dbReference>
<keyword evidence="3" id="KW-1185">Reference proteome</keyword>
<sequence>MHISAHQKEMGVLTPVKDFHNLMRNIHSFSDGQASVAYYDDTLELIKVCIRPSDGFYKDAEFIFSICPNHKKPTEAPEVRCLTQIYHPNIDTLEDDGDLCLSLFEEWESHFGLEDVVQGLLFLLYNPNLEDALCPIFSPDMTQEEFATNVKRSLNGEEIEGYTFPKNRNKVERTSYEAAAKENNYSQCNLSAEIAPGEINAKNGECHGDTKDQKQVNRSVKALVATTEGVAGGNNDRLYSKQTCDLNNAPNVT</sequence>
<dbReference type="PANTHER" id="PTHR24068">
    <property type="entry name" value="UBIQUITIN-CONJUGATING ENZYME E2"/>
    <property type="match status" value="1"/>
</dbReference>
<comment type="caution">
    <text evidence="2">The sequence shown here is derived from an EMBL/GenBank/DDBJ whole genome shotgun (WGS) entry which is preliminary data.</text>
</comment>
<proteinExistence type="predicted"/>
<feature type="domain" description="UBC core" evidence="1">
    <location>
        <begin position="10"/>
        <end position="164"/>
    </location>
</feature>
<evidence type="ECO:0000259" key="1">
    <source>
        <dbReference type="PROSITE" id="PS50127"/>
    </source>
</evidence>
<dbReference type="CDD" id="cd23794">
    <property type="entry name" value="UBCc_UBE2F_UBE2M"/>
    <property type="match status" value="1"/>
</dbReference>
<protein>
    <submittedName>
        <fullName evidence="2">NEDD8-conjugating enzyme UBC12</fullName>
    </submittedName>
</protein>
<dbReference type="InterPro" id="IPR000608">
    <property type="entry name" value="UBC"/>
</dbReference>
<dbReference type="PROSITE" id="PS50127">
    <property type="entry name" value="UBC_2"/>
    <property type="match status" value="1"/>
</dbReference>